<dbReference type="WBParaSite" id="HPLM_0001791901-mRNA-1">
    <property type="protein sequence ID" value="HPLM_0001791901-mRNA-1"/>
    <property type="gene ID" value="HPLM_0001791901"/>
</dbReference>
<sequence length="215" mass="23785">MNKKVSLEMGGKNAAIIYPSCDLDQHLPVIARSCFINQGEICLCSSRIFVHAAIYEKFVKRLVEEAKKVKLYISYAEKEGGKVHCGGEVSMDGNLKNGYYIAPTVITGLEDSSRCMQEEIFGPVVCVTPFQSVEEVISRANATPYGLSATVWSENAKELINTAHGLRVGTVWCNTWLTRDLNMPFGGTKESGMGREGAFDSIHFFTEQKTVCIRL</sequence>
<comment type="similarity">
    <text evidence="1 5">Belongs to the aldehyde dehydrogenase family.</text>
</comment>
<evidence type="ECO:0000313" key="9">
    <source>
        <dbReference type="WBParaSite" id="HPLM_0001791901-mRNA-1"/>
    </source>
</evidence>
<dbReference type="InterPro" id="IPR029510">
    <property type="entry name" value="Ald_DH_CS_GLU"/>
</dbReference>
<dbReference type="OrthoDB" id="310895at2759"/>
<evidence type="ECO:0000256" key="4">
    <source>
        <dbReference type="PROSITE-ProRule" id="PRU10007"/>
    </source>
</evidence>
<keyword evidence="8" id="KW-1185">Reference proteome</keyword>
<dbReference type="InterPro" id="IPR015590">
    <property type="entry name" value="Aldehyde_DH_dom"/>
</dbReference>
<evidence type="ECO:0000256" key="1">
    <source>
        <dbReference type="ARBA" id="ARBA00009986"/>
    </source>
</evidence>
<proteinExistence type="inferred from homology"/>
<evidence type="ECO:0000313" key="7">
    <source>
        <dbReference type="EMBL" id="VDO67724.1"/>
    </source>
</evidence>
<gene>
    <name evidence="7" type="ORF">HPLM_LOCUS17911</name>
</gene>
<keyword evidence="3" id="KW-0520">NAD</keyword>
<reference evidence="7 8" key="2">
    <citation type="submission" date="2018-11" db="EMBL/GenBank/DDBJ databases">
        <authorList>
            <consortium name="Pathogen Informatics"/>
        </authorList>
    </citation>
    <scope>NUCLEOTIDE SEQUENCE [LARGE SCALE GENOMIC DNA]</scope>
    <source>
        <strain evidence="7 8">MHpl1</strain>
    </source>
</reference>
<dbReference type="OMA" id="CISEFER"/>
<dbReference type="PROSITE" id="PS00687">
    <property type="entry name" value="ALDEHYDE_DEHYDR_GLU"/>
    <property type="match status" value="1"/>
</dbReference>
<dbReference type="Pfam" id="PF00171">
    <property type="entry name" value="Aldedh"/>
    <property type="match status" value="1"/>
</dbReference>
<dbReference type="SUPFAM" id="SSF53720">
    <property type="entry name" value="ALDH-like"/>
    <property type="match status" value="1"/>
</dbReference>
<dbReference type="InterPro" id="IPR016162">
    <property type="entry name" value="Ald_DH_N"/>
</dbReference>
<dbReference type="InterPro" id="IPR016163">
    <property type="entry name" value="Ald_DH_C"/>
</dbReference>
<evidence type="ECO:0000313" key="8">
    <source>
        <dbReference type="Proteomes" id="UP000268014"/>
    </source>
</evidence>
<dbReference type="Gene3D" id="3.40.605.10">
    <property type="entry name" value="Aldehyde Dehydrogenase, Chain A, domain 1"/>
    <property type="match status" value="1"/>
</dbReference>
<feature type="active site" evidence="4">
    <location>
        <position position="8"/>
    </location>
</feature>
<dbReference type="PANTHER" id="PTHR43720:SF2">
    <property type="entry name" value="2-AMINOMUCONIC SEMIALDEHYDE DEHYDROGENASE"/>
    <property type="match status" value="1"/>
</dbReference>
<dbReference type="STRING" id="6290.A0A0N4X0V8"/>
<dbReference type="Gene3D" id="3.40.309.10">
    <property type="entry name" value="Aldehyde Dehydrogenase, Chain A, domain 2"/>
    <property type="match status" value="2"/>
</dbReference>
<organism evidence="9">
    <name type="scientific">Haemonchus placei</name>
    <name type="common">Barber's pole worm</name>
    <dbReference type="NCBI Taxonomy" id="6290"/>
    <lineage>
        <taxon>Eukaryota</taxon>
        <taxon>Metazoa</taxon>
        <taxon>Ecdysozoa</taxon>
        <taxon>Nematoda</taxon>
        <taxon>Chromadorea</taxon>
        <taxon>Rhabditida</taxon>
        <taxon>Rhabditina</taxon>
        <taxon>Rhabditomorpha</taxon>
        <taxon>Strongyloidea</taxon>
        <taxon>Trichostrongylidae</taxon>
        <taxon>Haemonchus</taxon>
    </lineage>
</organism>
<dbReference type="AlphaFoldDB" id="A0A0N4X0V8"/>
<name>A0A0N4X0V8_HAEPC</name>
<dbReference type="EMBL" id="UZAF01020229">
    <property type="protein sequence ID" value="VDO67724.1"/>
    <property type="molecule type" value="Genomic_DNA"/>
</dbReference>
<dbReference type="GO" id="GO:0016620">
    <property type="term" value="F:oxidoreductase activity, acting on the aldehyde or oxo group of donors, NAD or NADP as acceptor"/>
    <property type="evidence" value="ECO:0007669"/>
    <property type="project" value="InterPro"/>
</dbReference>
<protein>
    <submittedName>
        <fullName evidence="9">Aldedh domain-containing protein</fullName>
    </submittedName>
</protein>
<accession>A0A0N4X0V8</accession>
<evidence type="ECO:0000256" key="5">
    <source>
        <dbReference type="RuleBase" id="RU003345"/>
    </source>
</evidence>
<dbReference type="PANTHER" id="PTHR43720">
    <property type="entry name" value="2-AMINOMUCONIC SEMIALDEHYDE DEHYDROGENASE"/>
    <property type="match status" value="1"/>
</dbReference>
<keyword evidence="2 5" id="KW-0560">Oxidoreductase</keyword>
<dbReference type="InterPro" id="IPR016161">
    <property type="entry name" value="Ald_DH/histidinol_DH"/>
</dbReference>
<evidence type="ECO:0000256" key="3">
    <source>
        <dbReference type="ARBA" id="ARBA00023027"/>
    </source>
</evidence>
<feature type="domain" description="Aldehyde dehydrogenase" evidence="6">
    <location>
        <begin position="65"/>
        <end position="211"/>
    </location>
</feature>
<evidence type="ECO:0000259" key="6">
    <source>
        <dbReference type="Pfam" id="PF00171"/>
    </source>
</evidence>
<dbReference type="Proteomes" id="UP000268014">
    <property type="component" value="Unassembled WGS sequence"/>
</dbReference>
<dbReference type="PROSITE" id="PS00070">
    <property type="entry name" value="ALDEHYDE_DEHYDR_CYS"/>
    <property type="match status" value="1"/>
</dbReference>
<dbReference type="InterPro" id="IPR016160">
    <property type="entry name" value="Ald_DH_CS_CYS"/>
</dbReference>
<reference evidence="9" key="1">
    <citation type="submission" date="2017-02" db="UniProtKB">
        <authorList>
            <consortium name="WormBaseParasite"/>
        </authorList>
    </citation>
    <scope>IDENTIFICATION</scope>
</reference>
<evidence type="ECO:0000256" key="2">
    <source>
        <dbReference type="ARBA" id="ARBA00023002"/>
    </source>
</evidence>